<gene>
    <name evidence="1" type="ORF">SAMN02745161_2291</name>
</gene>
<dbReference type="OrthoDB" id="5466616at2"/>
<proteinExistence type="predicted"/>
<keyword evidence="2" id="KW-1185">Reference proteome</keyword>
<dbReference type="EMBL" id="FSRG01000006">
    <property type="protein sequence ID" value="SIO25008.1"/>
    <property type="molecule type" value="Genomic_DNA"/>
</dbReference>
<dbReference type="RefSeq" id="WP_074217072.1">
    <property type="nucleotide sequence ID" value="NZ_FSRG01000006.1"/>
</dbReference>
<reference evidence="2" key="1">
    <citation type="submission" date="2016-11" db="EMBL/GenBank/DDBJ databases">
        <authorList>
            <person name="Varghese N."/>
            <person name="Submissions S."/>
        </authorList>
    </citation>
    <scope>NUCLEOTIDE SEQUENCE [LARGE SCALE GENOMIC DNA]</scope>
    <source>
        <strain evidence="2">DSM 17456</strain>
    </source>
</reference>
<dbReference type="Proteomes" id="UP000184694">
    <property type="component" value="Unassembled WGS sequence"/>
</dbReference>
<sequence length="60" mass="6868">MPVEQTDHVKNLHNIARSLNLMHEEFVGKYLELVFILNSMENAVDDAAAYFDGMEERITG</sequence>
<evidence type="ECO:0000313" key="2">
    <source>
        <dbReference type="Proteomes" id="UP000184694"/>
    </source>
</evidence>
<name>A0A1N6HYU5_9BACT</name>
<dbReference type="AlphaFoldDB" id="A0A1N6HYU5"/>
<accession>A0A1N6HYU5</accession>
<evidence type="ECO:0000313" key="1">
    <source>
        <dbReference type="EMBL" id="SIO25008.1"/>
    </source>
</evidence>
<organism evidence="1 2">
    <name type="scientific">Halodesulfovibrio marinisediminis DSM 17456</name>
    <dbReference type="NCBI Taxonomy" id="1121457"/>
    <lineage>
        <taxon>Bacteria</taxon>
        <taxon>Pseudomonadati</taxon>
        <taxon>Thermodesulfobacteriota</taxon>
        <taxon>Desulfovibrionia</taxon>
        <taxon>Desulfovibrionales</taxon>
        <taxon>Desulfovibrionaceae</taxon>
        <taxon>Halodesulfovibrio</taxon>
    </lineage>
</organism>
<protein>
    <submittedName>
        <fullName evidence="1">Uncharacterized protein</fullName>
    </submittedName>
</protein>